<sequence length="177" mass="20237">MTFEEYAASRSPALLRYAAVLTGDRELAEDIVQEVLARAHARWSRITRHGAPDLYVRRMVTNEFLSWRRGRWTRLIPIGRLAEDHRPLWMAAQRDAATVHAERDALLTELARLPRRQQVVLVLRYYEGLSDGEIADVLGCGPSTVRGYASRALATLRVELDPVDLHRRQAALVRKDQ</sequence>
<dbReference type="InterPro" id="IPR013249">
    <property type="entry name" value="RNA_pol_sigma70_r4_t2"/>
</dbReference>
<protein>
    <submittedName>
        <fullName evidence="8">RNA polymerase</fullName>
    </submittedName>
</protein>
<dbReference type="Pfam" id="PF08281">
    <property type="entry name" value="Sigma70_r4_2"/>
    <property type="match status" value="1"/>
</dbReference>
<dbReference type="Gene3D" id="1.10.1740.10">
    <property type="match status" value="1"/>
</dbReference>
<dbReference type="NCBIfam" id="TIGR02983">
    <property type="entry name" value="SigE-fam_strep"/>
    <property type="match status" value="1"/>
</dbReference>
<evidence type="ECO:0000256" key="2">
    <source>
        <dbReference type="ARBA" id="ARBA00023015"/>
    </source>
</evidence>
<dbReference type="EMBL" id="BLPF01000002">
    <property type="protein sequence ID" value="GFJ82195.1"/>
    <property type="molecule type" value="Genomic_DNA"/>
</dbReference>
<accession>A0A6V8KND4</accession>
<dbReference type="InterPro" id="IPR013324">
    <property type="entry name" value="RNA_pol_sigma_r3/r4-like"/>
</dbReference>
<evidence type="ECO:0000259" key="7">
    <source>
        <dbReference type="Pfam" id="PF08281"/>
    </source>
</evidence>
<dbReference type="InterPro" id="IPR007627">
    <property type="entry name" value="RNA_pol_sigma70_r2"/>
</dbReference>
<dbReference type="Proteomes" id="UP000482800">
    <property type="component" value="Unassembled WGS sequence"/>
</dbReference>
<keyword evidence="5" id="KW-0804">Transcription</keyword>
<dbReference type="NCBIfam" id="TIGR02937">
    <property type="entry name" value="sigma70-ECF"/>
    <property type="match status" value="1"/>
</dbReference>
<comment type="similarity">
    <text evidence="1">Belongs to the sigma-70 factor family. ECF subfamily.</text>
</comment>
<dbReference type="GO" id="GO:0016987">
    <property type="term" value="F:sigma factor activity"/>
    <property type="evidence" value="ECO:0007669"/>
    <property type="project" value="UniProtKB-KW"/>
</dbReference>
<keyword evidence="9" id="KW-1185">Reference proteome</keyword>
<feature type="domain" description="RNA polymerase sigma-70 region 2" evidence="6">
    <location>
        <begin position="11"/>
        <end position="72"/>
    </location>
</feature>
<evidence type="ECO:0000256" key="5">
    <source>
        <dbReference type="ARBA" id="ARBA00023163"/>
    </source>
</evidence>
<evidence type="ECO:0000256" key="3">
    <source>
        <dbReference type="ARBA" id="ARBA00023082"/>
    </source>
</evidence>
<reference evidence="8 9" key="1">
    <citation type="submission" date="2020-03" db="EMBL/GenBank/DDBJ databases">
        <title>Whole genome shotgun sequence of Phytohabitans houttuyneae NBRC 108639.</title>
        <authorList>
            <person name="Komaki H."/>
            <person name="Tamura T."/>
        </authorList>
    </citation>
    <scope>NUCLEOTIDE SEQUENCE [LARGE SCALE GENOMIC DNA]</scope>
    <source>
        <strain evidence="8 9">NBRC 108639</strain>
    </source>
</reference>
<dbReference type="GO" id="GO:0006352">
    <property type="term" value="P:DNA-templated transcription initiation"/>
    <property type="evidence" value="ECO:0007669"/>
    <property type="project" value="InterPro"/>
</dbReference>
<name>A0A6V8KND4_9ACTN</name>
<dbReference type="GO" id="GO:0003677">
    <property type="term" value="F:DNA binding"/>
    <property type="evidence" value="ECO:0007669"/>
    <property type="project" value="UniProtKB-KW"/>
</dbReference>
<comment type="caution">
    <text evidence="8">The sequence shown here is derived from an EMBL/GenBank/DDBJ whole genome shotgun (WGS) entry which is preliminary data.</text>
</comment>
<dbReference type="Pfam" id="PF04542">
    <property type="entry name" value="Sigma70_r2"/>
    <property type="match status" value="1"/>
</dbReference>
<keyword evidence="3" id="KW-0731">Sigma factor</keyword>
<dbReference type="AlphaFoldDB" id="A0A6V8KND4"/>
<feature type="domain" description="RNA polymerase sigma factor 70 region 4 type 2" evidence="7">
    <location>
        <begin position="104"/>
        <end position="156"/>
    </location>
</feature>
<dbReference type="RefSeq" id="WP_173062386.1">
    <property type="nucleotide sequence ID" value="NZ_BAABGO010000016.1"/>
</dbReference>
<dbReference type="InterPro" id="IPR013325">
    <property type="entry name" value="RNA_pol_sigma_r2"/>
</dbReference>
<organism evidence="8 9">
    <name type="scientific">Phytohabitans houttuyneae</name>
    <dbReference type="NCBI Taxonomy" id="1076126"/>
    <lineage>
        <taxon>Bacteria</taxon>
        <taxon>Bacillati</taxon>
        <taxon>Actinomycetota</taxon>
        <taxon>Actinomycetes</taxon>
        <taxon>Micromonosporales</taxon>
        <taxon>Micromonosporaceae</taxon>
    </lineage>
</organism>
<gene>
    <name evidence="8" type="ORF">Phou_063750</name>
</gene>
<reference evidence="8 9" key="2">
    <citation type="submission" date="2020-03" db="EMBL/GenBank/DDBJ databases">
        <authorList>
            <person name="Ichikawa N."/>
            <person name="Kimura A."/>
            <person name="Kitahashi Y."/>
            <person name="Uohara A."/>
        </authorList>
    </citation>
    <scope>NUCLEOTIDE SEQUENCE [LARGE SCALE GENOMIC DNA]</scope>
    <source>
        <strain evidence="8 9">NBRC 108639</strain>
    </source>
</reference>
<dbReference type="InterPro" id="IPR014325">
    <property type="entry name" value="RNA_pol_sigma-E_actinobac"/>
</dbReference>
<dbReference type="PANTHER" id="PTHR43133:SF50">
    <property type="entry name" value="ECF RNA POLYMERASE SIGMA FACTOR SIGM"/>
    <property type="match status" value="1"/>
</dbReference>
<evidence type="ECO:0000313" key="8">
    <source>
        <dbReference type="EMBL" id="GFJ82195.1"/>
    </source>
</evidence>
<dbReference type="InterPro" id="IPR036388">
    <property type="entry name" value="WH-like_DNA-bd_sf"/>
</dbReference>
<dbReference type="PANTHER" id="PTHR43133">
    <property type="entry name" value="RNA POLYMERASE ECF-TYPE SIGMA FACTO"/>
    <property type="match status" value="1"/>
</dbReference>
<evidence type="ECO:0000313" key="9">
    <source>
        <dbReference type="Proteomes" id="UP000482800"/>
    </source>
</evidence>
<proteinExistence type="inferred from homology"/>
<dbReference type="SUPFAM" id="SSF88946">
    <property type="entry name" value="Sigma2 domain of RNA polymerase sigma factors"/>
    <property type="match status" value="1"/>
</dbReference>
<dbReference type="InterPro" id="IPR039425">
    <property type="entry name" value="RNA_pol_sigma-70-like"/>
</dbReference>
<evidence type="ECO:0000256" key="1">
    <source>
        <dbReference type="ARBA" id="ARBA00010641"/>
    </source>
</evidence>
<evidence type="ECO:0000256" key="4">
    <source>
        <dbReference type="ARBA" id="ARBA00023125"/>
    </source>
</evidence>
<dbReference type="InterPro" id="IPR014284">
    <property type="entry name" value="RNA_pol_sigma-70_dom"/>
</dbReference>
<dbReference type="Gene3D" id="1.10.10.10">
    <property type="entry name" value="Winged helix-like DNA-binding domain superfamily/Winged helix DNA-binding domain"/>
    <property type="match status" value="1"/>
</dbReference>
<keyword evidence="4" id="KW-0238">DNA-binding</keyword>
<evidence type="ECO:0000259" key="6">
    <source>
        <dbReference type="Pfam" id="PF04542"/>
    </source>
</evidence>
<dbReference type="CDD" id="cd06171">
    <property type="entry name" value="Sigma70_r4"/>
    <property type="match status" value="1"/>
</dbReference>
<dbReference type="SUPFAM" id="SSF88659">
    <property type="entry name" value="Sigma3 and sigma4 domains of RNA polymerase sigma factors"/>
    <property type="match status" value="1"/>
</dbReference>
<keyword evidence="2" id="KW-0805">Transcription regulation</keyword>